<evidence type="ECO:0000313" key="7">
    <source>
        <dbReference type="Proteomes" id="UP000694941"/>
    </source>
</evidence>
<evidence type="ECO:0000256" key="2">
    <source>
        <dbReference type="ARBA" id="ARBA00009773"/>
    </source>
</evidence>
<dbReference type="RefSeq" id="XP_013789896.2">
    <property type="nucleotide sequence ID" value="XM_013934442.2"/>
</dbReference>
<dbReference type="PANTHER" id="PTHR21716:SF4">
    <property type="entry name" value="TRANSMEMBRANE PROTEIN 245"/>
    <property type="match status" value="1"/>
</dbReference>
<proteinExistence type="inferred from homology"/>
<dbReference type="PANTHER" id="PTHR21716">
    <property type="entry name" value="TRANSMEMBRANE PROTEIN"/>
    <property type="match status" value="1"/>
</dbReference>
<comment type="subcellular location">
    <subcellularLocation>
        <location evidence="1">Membrane</location>
        <topology evidence="1">Multi-pass membrane protein</topology>
    </subcellularLocation>
</comment>
<evidence type="ECO:0000256" key="3">
    <source>
        <dbReference type="ARBA" id="ARBA00022692"/>
    </source>
</evidence>
<protein>
    <submittedName>
        <fullName evidence="8">Transmembrane protein 245-like</fullName>
    </submittedName>
</protein>
<evidence type="ECO:0000256" key="5">
    <source>
        <dbReference type="ARBA" id="ARBA00023136"/>
    </source>
</evidence>
<dbReference type="InterPro" id="IPR002549">
    <property type="entry name" value="AI-2E-like"/>
</dbReference>
<evidence type="ECO:0000256" key="4">
    <source>
        <dbReference type="ARBA" id="ARBA00022989"/>
    </source>
</evidence>
<feature type="transmembrane region" description="Helical" evidence="6">
    <location>
        <begin position="49"/>
        <end position="71"/>
    </location>
</feature>
<dbReference type="Proteomes" id="UP000694941">
    <property type="component" value="Unplaced"/>
</dbReference>
<keyword evidence="4 6" id="KW-1133">Transmembrane helix</keyword>
<sequence length="180" mass="19367">MILPSGGAGNKVGEVVEQSINGVFAASFKMAAFYGLYTWLIHTIFDVNIIYIPSVLAAIFGAVPFLGAYWACLPAVLELWLVNGQVFRAGLMFLGQLVPSSFVDSTIYSEIKGGGHPYLTGLAIAGGVFCLGFRGALFGPMLLCLLMVAINMYSSMMQDTSSARLVRGHNTLLKRLSMIE</sequence>
<accession>A0ABM1BWA0</accession>
<gene>
    <name evidence="8" type="primary">LOC106473759</name>
</gene>
<name>A0ABM1BWA0_LIMPO</name>
<reference evidence="8" key="1">
    <citation type="submission" date="2025-08" db="UniProtKB">
        <authorList>
            <consortium name="RefSeq"/>
        </authorList>
    </citation>
    <scope>IDENTIFICATION</scope>
    <source>
        <tissue evidence="8">Muscle</tissue>
    </source>
</reference>
<keyword evidence="5 6" id="KW-0472">Membrane</keyword>
<organism evidence="7 8">
    <name type="scientific">Limulus polyphemus</name>
    <name type="common">Atlantic horseshoe crab</name>
    <dbReference type="NCBI Taxonomy" id="6850"/>
    <lineage>
        <taxon>Eukaryota</taxon>
        <taxon>Metazoa</taxon>
        <taxon>Ecdysozoa</taxon>
        <taxon>Arthropoda</taxon>
        <taxon>Chelicerata</taxon>
        <taxon>Merostomata</taxon>
        <taxon>Xiphosura</taxon>
        <taxon>Limulidae</taxon>
        <taxon>Limulus</taxon>
    </lineage>
</organism>
<keyword evidence="7" id="KW-1185">Reference proteome</keyword>
<keyword evidence="3 6" id="KW-0812">Transmembrane</keyword>
<dbReference type="GeneID" id="106473759"/>
<feature type="transmembrane region" description="Helical" evidence="6">
    <location>
        <begin position="122"/>
        <end position="148"/>
    </location>
</feature>
<comment type="similarity">
    <text evidence="2">Belongs to the autoinducer-2 exporter (AI-2E) (TC 2.A.86) family.</text>
</comment>
<evidence type="ECO:0000313" key="8">
    <source>
        <dbReference type="RefSeq" id="XP_013789896.2"/>
    </source>
</evidence>
<evidence type="ECO:0000256" key="6">
    <source>
        <dbReference type="SAM" id="Phobius"/>
    </source>
</evidence>
<evidence type="ECO:0000256" key="1">
    <source>
        <dbReference type="ARBA" id="ARBA00004141"/>
    </source>
</evidence>
<feature type="transmembrane region" description="Helical" evidence="6">
    <location>
        <begin position="20"/>
        <end position="37"/>
    </location>
</feature>